<keyword evidence="2" id="KW-1185">Reference proteome</keyword>
<dbReference type="PANTHER" id="PTHR22878:SF68">
    <property type="entry name" value="DYNEIN HEAVY CHAIN 6, AXONEMAL-LIKE"/>
    <property type="match status" value="1"/>
</dbReference>
<dbReference type="GO" id="GO:0051959">
    <property type="term" value="F:dynein light intermediate chain binding"/>
    <property type="evidence" value="ECO:0007669"/>
    <property type="project" value="InterPro"/>
</dbReference>
<dbReference type="Proteomes" id="UP001162162">
    <property type="component" value="Unassembled WGS sequence"/>
</dbReference>
<dbReference type="InterPro" id="IPR026983">
    <property type="entry name" value="DHC"/>
</dbReference>
<dbReference type="GO" id="GO:0030286">
    <property type="term" value="C:dynein complex"/>
    <property type="evidence" value="ECO:0007669"/>
    <property type="project" value="InterPro"/>
</dbReference>
<reference evidence="1" key="1">
    <citation type="journal article" date="2023" name="Insect Mol. Biol.">
        <title>Genome sequencing provides insights into the evolution of gene families encoding plant cell wall-degrading enzymes in longhorned beetles.</title>
        <authorList>
            <person name="Shin N.R."/>
            <person name="Okamura Y."/>
            <person name="Kirsch R."/>
            <person name="Pauchet Y."/>
        </authorList>
    </citation>
    <scope>NUCLEOTIDE SEQUENCE</scope>
    <source>
        <strain evidence="1">AMC_N1</strain>
    </source>
</reference>
<dbReference type="EMBL" id="JAPWTK010000282">
    <property type="protein sequence ID" value="KAJ8943655.1"/>
    <property type="molecule type" value="Genomic_DNA"/>
</dbReference>
<comment type="caution">
    <text evidence="1">The sequence shown here is derived from an EMBL/GenBank/DDBJ whole genome shotgun (WGS) entry which is preliminary data.</text>
</comment>
<evidence type="ECO:0000313" key="1">
    <source>
        <dbReference type="EMBL" id="KAJ8943655.1"/>
    </source>
</evidence>
<dbReference type="GO" id="GO:0007018">
    <property type="term" value="P:microtubule-based movement"/>
    <property type="evidence" value="ECO:0007669"/>
    <property type="project" value="InterPro"/>
</dbReference>
<gene>
    <name evidence="1" type="ORF">NQ318_005657</name>
</gene>
<organism evidence="1 2">
    <name type="scientific">Aromia moschata</name>
    <dbReference type="NCBI Taxonomy" id="1265417"/>
    <lineage>
        <taxon>Eukaryota</taxon>
        <taxon>Metazoa</taxon>
        <taxon>Ecdysozoa</taxon>
        <taxon>Arthropoda</taxon>
        <taxon>Hexapoda</taxon>
        <taxon>Insecta</taxon>
        <taxon>Pterygota</taxon>
        <taxon>Neoptera</taxon>
        <taxon>Endopterygota</taxon>
        <taxon>Coleoptera</taxon>
        <taxon>Polyphaga</taxon>
        <taxon>Cucujiformia</taxon>
        <taxon>Chrysomeloidea</taxon>
        <taxon>Cerambycidae</taxon>
        <taxon>Cerambycinae</taxon>
        <taxon>Callichromatini</taxon>
        <taxon>Aromia</taxon>
    </lineage>
</organism>
<dbReference type="AlphaFoldDB" id="A0AAV8XX80"/>
<name>A0AAV8XX80_9CUCU</name>
<proteinExistence type="predicted"/>
<evidence type="ECO:0000313" key="2">
    <source>
        <dbReference type="Proteomes" id="UP001162162"/>
    </source>
</evidence>
<dbReference type="PANTHER" id="PTHR22878">
    <property type="entry name" value="DYNEIN HEAVY CHAIN 6, AXONEMAL-LIKE-RELATED"/>
    <property type="match status" value="1"/>
</dbReference>
<dbReference type="GO" id="GO:0045505">
    <property type="term" value="F:dynein intermediate chain binding"/>
    <property type="evidence" value="ECO:0007669"/>
    <property type="project" value="InterPro"/>
</dbReference>
<accession>A0AAV8XX80</accession>
<sequence>MSDANLVASSEDANLVGETSVEKSVVVRCFVENVQFFDLNRSCNNSCAFRNYISEQHTAAEVKEDVSLHYRLRDSLEVTLPVNISIGPFYISVDTLRLFLINKRQEIAVKLLNMFTVRMKAAIEDVLAEYKAIMIKLVEKPESIEHILDIRDWMETVPMSIKTQEELCKRYLLEYEVLDTFWYAIPDEDFQNKWEAVGWPYKIRQQIDVTDGFLKEEEERFYKLQLDDELALQDKIETLTAQVVQMSQLRDFTKAFNGHETAQRYLQLYPNRRQSNHKLFRNLYNRLTMVLRIQSQSKKKRHFNSCFGKSRAEYSSVKYGNGAISNRLLRHLLDGQFLIGGTIICGTPRIHMLEKKDIFSMSLRRCTTHIKRTHVVYARRNATTFCLASTPIFT</sequence>
<protein>
    <submittedName>
        <fullName evidence="1">Uncharacterized protein</fullName>
    </submittedName>
</protein>